<protein>
    <submittedName>
        <fullName evidence="1">Uncharacterized protein</fullName>
    </submittedName>
</protein>
<dbReference type="EMBL" id="JABFUD020000010">
    <property type="protein sequence ID" value="KAI5074439.1"/>
    <property type="molecule type" value="Genomic_DNA"/>
</dbReference>
<name>A0A9D4ZGC7_ADICA</name>
<evidence type="ECO:0000313" key="2">
    <source>
        <dbReference type="Proteomes" id="UP000886520"/>
    </source>
</evidence>
<dbReference type="AlphaFoldDB" id="A0A9D4ZGC7"/>
<dbReference type="OrthoDB" id="1982617at2759"/>
<dbReference type="Proteomes" id="UP000886520">
    <property type="component" value="Chromosome 10"/>
</dbReference>
<comment type="caution">
    <text evidence="1">The sequence shown here is derived from an EMBL/GenBank/DDBJ whole genome shotgun (WGS) entry which is preliminary data.</text>
</comment>
<accession>A0A9D4ZGC7</accession>
<keyword evidence="2" id="KW-1185">Reference proteome</keyword>
<organism evidence="1 2">
    <name type="scientific">Adiantum capillus-veneris</name>
    <name type="common">Maidenhair fern</name>
    <dbReference type="NCBI Taxonomy" id="13818"/>
    <lineage>
        <taxon>Eukaryota</taxon>
        <taxon>Viridiplantae</taxon>
        <taxon>Streptophyta</taxon>
        <taxon>Embryophyta</taxon>
        <taxon>Tracheophyta</taxon>
        <taxon>Polypodiopsida</taxon>
        <taxon>Polypodiidae</taxon>
        <taxon>Polypodiales</taxon>
        <taxon>Pteridineae</taxon>
        <taxon>Pteridaceae</taxon>
        <taxon>Vittarioideae</taxon>
        <taxon>Adiantum</taxon>
    </lineage>
</organism>
<reference evidence="1" key="1">
    <citation type="submission" date="2021-01" db="EMBL/GenBank/DDBJ databases">
        <title>Adiantum capillus-veneris genome.</title>
        <authorList>
            <person name="Fang Y."/>
            <person name="Liao Q."/>
        </authorList>
    </citation>
    <scope>NUCLEOTIDE SEQUENCE</scope>
    <source>
        <strain evidence="1">H3</strain>
        <tissue evidence="1">Leaf</tissue>
    </source>
</reference>
<sequence length="121" mass="14498">MIVMQGGHPTELTPQEWYSEREECWELISGLTLWFIWRARCFRIFEASPVPPAETVRDFWLELIHTLRGQLEGLQGSSHRMRERREAFLRLWRPGPFYTIVQGVLRWHYCPPVWLFSPPIS</sequence>
<gene>
    <name evidence="1" type="ORF">GOP47_0010400</name>
</gene>
<proteinExistence type="predicted"/>
<evidence type="ECO:0000313" key="1">
    <source>
        <dbReference type="EMBL" id="KAI5074439.1"/>
    </source>
</evidence>